<dbReference type="Gene3D" id="1.20.1720.10">
    <property type="entry name" value="Multidrug resistance protein D"/>
    <property type="match status" value="1"/>
</dbReference>
<keyword evidence="4" id="KW-1003">Cell membrane</keyword>
<feature type="transmembrane region" description="Helical" evidence="8">
    <location>
        <begin position="416"/>
        <end position="435"/>
    </location>
</feature>
<dbReference type="EMBL" id="JAGIOD010000001">
    <property type="protein sequence ID" value="MBP2380141.1"/>
    <property type="molecule type" value="Genomic_DNA"/>
</dbReference>
<dbReference type="Proteomes" id="UP001519290">
    <property type="component" value="Unassembled WGS sequence"/>
</dbReference>
<feature type="transmembrane region" description="Helical" evidence="8">
    <location>
        <begin position="125"/>
        <end position="144"/>
    </location>
</feature>
<dbReference type="CDD" id="cd17503">
    <property type="entry name" value="MFS_LmrB_MDR_like"/>
    <property type="match status" value="1"/>
</dbReference>
<evidence type="ECO:0000313" key="10">
    <source>
        <dbReference type="EMBL" id="MBP2380141.1"/>
    </source>
</evidence>
<evidence type="ECO:0000256" key="3">
    <source>
        <dbReference type="ARBA" id="ARBA00022448"/>
    </source>
</evidence>
<feature type="transmembrane region" description="Helical" evidence="8">
    <location>
        <begin position="348"/>
        <end position="367"/>
    </location>
</feature>
<keyword evidence="3" id="KW-0813">Transport</keyword>
<dbReference type="PROSITE" id="PS50850">
    <property type="entry name" value="MFS"/>
    <property type="match status" value="1"/>
</dbReference>
<reference evidence="10 11" key="1">
    <citation type="submission" date="2021-03" db="EMBL/GenBank/DDBJ databases">
        <title>Sequencing the genomes of 1000 actinobacteria strains.</title>
        <authorList>
            <person name="Klenk H.-P."/>
        </authorList>
    </citation>
    <scope>NUCLEOTIDE SEQUENCE [LARGE SCALE GENOMIC DNA]</scope>
    <source>
        <strain evidence="10 11">DSM 14566</strain>
    </source>
</reference>
<dbReference type="Gene3D" id="1.20.1250.20">
    <property type="entry name" value="MFS general substrate transporter like domains"/>
    <property type="match status" value="1"/>
</dbReference>
<feature type="transmembrane region" description="Helical" evidence="8">
    <location>
        <begin position="244"/>
        <end position="263"/>
    </location>
</feature>
<evidence type="ECO:0000256" key="8">
    <source>
        <dbReference type="SAM" id="Phobius"/>
    </source>
</evidence>
<evidence type="ECO:0000256" key="5">
    <source>
        <dbReference type="ARBA" id="ARBA00022692"/>
    </source>
</evidence>
<keyword evidence="11" id="KW-1185">Reference proteome</keyword>
<keyword evidence="6 8" id="KW-1133">Transmembrane helix</keyword>
<proteinExistence type="inferred from homology"/>
<comment type="caution">
    <text evidence="10">The sequence shown here is derived from an EMBL/GenBank/DDBJ whole genome shotgun (WGS) entry which is preliminary data.</text>
</comment>
<organism evidence="10 11">
    <name type="scientific">Brachybacterium sacelli</name>
    <dbReference type="NCBI Taxonomy" id="173364"/>
    <lineage>
        <taxon>Bacteria</taxon>
        <taxon>Bacillati</taxon>
        <taxon>Actinomycetota</taxon>
        <taxon>Actinomycetes</taxon>
        <taxon>Micrococcales</taxon>
        <taxon>Dermabacteraceae</taxon>
        <taxon>Brachybacterium</taxon>
    </lineage>
</organism>
<sequence>MTTTDKPESAQQAARTGRGLPPGTLPVIVLLVASAFVAILNETIMSVALPVLMDEFAIAASTAQWLTTGFLLTMAVVIPLTGFLLQRVKLRTLFLVAMSLFAGGTLLAVLAPGFGVLVVARVVQASGTAIMMPLLMTTVLTLVAPDRRGRMMGIISIVIAVAPAVGPTVSGIILDALSWRWMFGLVLPLAAVALGLGAIWVRNVTETTPVRLDILSVIVSAIGFGGIVFGLSTIGSTSGGGLSAWIPLVVGVLALAAFVGRQINLQRTDSALLDLRTFRSSSFTIAVVLVVIVFMALLGSLTLLPMYVQQVLGLSALDTGLMMLPGGILMGVIAPVVGNLFDRYGPRPLITPGMIVAATALWGMTTFGEATPVWWVIAVQVTLNVGLGFVFTPLMTSALGSLPTGLYSHGTATFNTIQQVAGAAGTAVFISLMSARTASGAAAGAPPEAAMASGVHTAFLAGAAIATAAVLLAPFIKRAPEALEVAA</sequence>
<dbReference type="NCBIfam" id="TIGR00711">
    <property type="entry name" value="efflux_EmrB"/>
    <property type="match status" value="1"/>
</dbReference>
<feature type="transmembrane region" description="Helical" evidence="8">
    <location>
        <begin position="179"/>
        <end position="200"/>
    </location>
</feature>
<evidence type="ECO:0000256" key="7">
    <source>
        <dbReference type="ARBA" id="ARBA00023136"/>
    </source>
</evidence>
<dbReference type="InterPro" id="IPR036259">
    <property type="entry name" value="MFS_trans_sf"/>
</dbReference>
<dbReference type="PANTHER" id="PTHR42718">
    <property type="entry name" value="MAJOR FACILITATOR SUPERFAMILY MULTIDRUG TRANSPORTER MFSC"/>
    <property type="match status" value="1"/>
</dbReference>
<feature type="transmembrane region" description="Helical" evidence="8">
    <location>
        <begin position="212"/>
        <end position="232"/>
    </location>
</feature>
<keyword evidence="7 8" id="KW-0472">Membrane</keyword>
<keyword evidence="5 8" id="KW-0812">Transmembrane</keyword>
<feature type="transmembrane region" description="Helical" evidence="8">
    <location>
        <begin position="92"/>
        <end position="119"/>
    </location>
</feature>
<comment type="subcellular location">
    <subcellularLocation>
        <location evidence="1">Cell membrane</location>
        <topology evidence="1">Multi-pass membrane protein</topology>
    </subcellularLocation>
</comment>
<accession>A0ABS4WVN2</accession>
<dbReference type="Pfam" id="PF07690">
    <property type="entry name" value="MFS_1"/>
    <property type="match status" value="1"/>
</dbReference>
<dbReference type="PRINTS" id="PR01036">
    <property type="entry name" value="TCRTETB"/>
</dbReference>
<evidence type="ECO:0000256" key="6">
    <source>
        <dbReference type="ARBA" id="ARBA00022989"/>
    </source>
</evidence>
<evidence type="ECO:0000256" key="1">
    <source>
        <dbReference type="ARBA" id="ARBA00004651"/>
    </source>
</evidence>
<evidence type="ECO:0000256" key="2">
    <source>
        <dbReference type="ARBA" id="ARBA00008537"/>
    </source>
</evidence>
<feature type="transmembrane region" description="Helical" evidence="8">
    <location>
        <begin position="65"/>
        <end position="85"/>
    </location>
</feature>
<dbReference type="SUPFAM" id="SSF103473">
    <property type="entry name" value="MFS general substrate transporter"/>
    <property type="match status" value="1"/>
</dbReference>
<evidence type="ECO:0000256" key="4">
    <source>
        <dbReference type="ARBA" id="ARBA00022475"/>
    </source>
</evidence>
<evidence type="ECO:0000259" key="9">
    <source>
        <dbReference type="PROSITE" id="PS50850"/>
    </source>
</evidence>
<dbReference type="InterPro" id="IPR020846">
    <property type="entry name" value="MFS_dom"/>
</dbReference>
<feature type="transmembrane region" description="Helical" evidence="8">
    <location>
        <begin position="320"/>
        <end position="341"/>
    </location>
</feature>
<evidence type="ECO:0000313" key="11">
    <source>
        <dbReference type="Proteomes" id="UP001519290"/>
    </source>
</evidence>
<name>A0ABS4WVN2_9MICO</name>
<dbReference type="InterPro" id="IPR004638">
    <property type="entry name" value="EmrB-like"/>
</dbReference>
<dbReference type="InterPro" id="IPR011701">
    <property type="entry name" value="MFS"/>
</dbReference>
<feature type="domain" description="Major facilitator superfamily (MFS) profile" evidence="9">
    <location>
        <begin position="27"/>
        <end position="481"/>
    </location>
</feature>
<protein>
    <submittedName>
        <fullName evidence="10">DHA2 family lincomycin resistance protein-like MFS transporter</fullName>
    </submittedName>
</protein>
<gene>
    <name evidence="10" type="ORF">JOF43_000098</name>
</gene>
<feature type="transmembrane region" description="Helical" evidence="8">
    <location>
        <begin position="283"/>
        <end position="308"/>
    </location>
</feature>
<dbReference type="PANTHER" id="PTHR42718:SF9">
    <property type="entry name" value="MAJOR FACILITATOR SUPERFAMILY MULTIDRUG TRANSPORTER MFSC"/>
    <property type="match status" value="1"/>
</dbReference>
<feature type="transmembrane region" description="Helical" evidence="8">
    <location>
        <begin position="151"/>
        <end position="173"/>
    </location>
</feature>
<feature type="transmembrane region" description="Helical" evidence="8">
    <location>
        <begin position="25"/>
        <end position="53"/>
    </location>
</feature>
<comment type="similarity">
    <text evidence="2">Belongs to the major facilitator superfamily. EmrB family.</text>
</comment>
<feature type="transmembrane region" description="Helical" evidence="8">
    <location>
        <begin position="455"/>
        <end position="476"/>
    </location>
</feature>